<dbReference type="Proteomes" id="UP000251891">
    <property type="component" value="Unassembled WGS sequence"/>
</dbReference>
<dbReference type="EMBL" id="QLYX01000002">
    <property type="protein sequence ID" value="RAY16433.1"/>
    <property type="molecule type" value="Genomic_DNA"/>
</dbReference>
<accession>A0A365HDV3</accession>
<name>A0A365HDV3_9ACTN</name>
<dbReference type="GO" id="GO:0004674">
    <property type="term" value="F:protein serine/threonine kinase activity"/>
    <property type="evidence" value="ECO:0007669"/>
    <property type="project" value="UniProtKB-KW"/>
</dbReference>
<reference evidence="4 5" key="1">
    <citation type="submission" date="2018-06" db="EMBL/GenBank/DDBJ databases">
        <title>Actinomadura craniellae sp. nov. isolated from marine sponge Craniella sp.</title>
        <authorList>
            <person name="Li L."/>
            <person name="Xu Q.H."/>
            <person name="Lin H.W."/>
            <person name="Lu Y.H."/>
        </authorList>
    </citation>
    <scope>NUCLEOTIDE SEQUENCE [LARGE SCALE GENOMIC DNA]</scope>
    <source>
        <strain evidence="4 5">LHW63021</strain>
    </source>
</reference>
<dbReference type="PANTHER" id="PTHR35526">
    <property type="entry name" value="ANTI-SIGMA-F FACTOR RSBW-RELATED"/>
    <property type="match status" value="1"/>
</dbReference>
<dbReference type="Pfam" id="PF13581">
    <property type="entry name" value="HATPase_c_2"/>
    <property type="match status" value="1"/>
</dbReference>
<dbReference type="InterPro" id="IPR050267">
    <property type="entry name" value="Anti-sigma-factor_SerPK"/>
</dbReference>
<dbReference type="AlphaFoldDB" id="A0A365HDV3"/>
<dbReference type="CDD" id="cd16936">
    <property type="entry name" value="HATPase_RsbW-like"/>
    <property type="match status" value="1"/>
</dbReference>
<evidence type="ECO:0000256" key="2">
    <source>
        <dbReference type="SAM" id="MobiDB-lite"/>
    </source>
</evidence>
<dbReference type="Gene3D" id="3.30.565.10">
    <property type="entry name" value="Histidine kinase-like ATPase, C-terminal domain"/>
    <property type="match status" value="1"/>
</dbReference>
<evidence type="ECO:0000313" key="5">
    <source>
        <dbReference type="Proteomes" id="UP000251891"/>
    </source>
</evidence>
<comment type="caution">
    <text evidence="4">The sequence shown here is derived from an EMBL/GenBank/DDBJ whole genome shotgun (WGS) entry which is preliminary data.</text>
</comment>
<evidence type="ECO:0000313" key="4">
    <source>
        <dbReference type="EMBL" id="RAY16433.1"/>
    </source>
</evidence>
<evidence type="ECO:0000259" key="3">
    <source>
        <dbReference type="Pfam" id="PF13581"/>
    </source>
</evidence>
<organism evidence="4 5">
    <name type="scientific">Actinomadura craniellae</name>
    <dbReference type="NCBI Taxonomy" id="2231787"/>
    <lineage>
        <taxon>Bacteria</taxon>
        <taxon>Bacillati</taxon>
        <taxon>Actinomycetota</taxon>
        <taxon>Actinomycetes</taxon>
        <taxon>Streptosporangiales</taxon>
        <taxon>Thermomonosporaceae</taxon>
        <taxon>Actinomadura</taxon>
    </lineage>
</organism>
<protein>
    <recommendedName>
        <fullName evidence="3">Histidine kinase/HSP90-like ATPase domain-containing protein</fullName>
    </recommendedName>
</protein>
<dbReference type="InterPro" id="IPR036890">
    <property type="entry name" value="HATPase_C_sf"/>
</dbReference>
<feature type="compositionally biased region" description="Basic residues" evidence="2">
    <location>
        <begin position="77"/>
        <end position="87"/>
    </location>
</feature>
<sequence>MRSPCHAAQPIAGKAEGPQNSVSDPGETSDPCGHDHARRRMWRVTPTERNGDDSPPAPAPASRRTPPALHGRPSLPRTHRPPRRGPPRRTVWEGEVTMRRQIIMAITLPGTERAPRAARLYARELLGPDHPALDPVLTCVSEAVTNAVRHTASGAGGKVGLLFAAEGGHLVAEVADDGAAGARPRLHDDPLAEHGRGLRIIAALAESWGARPDGDRTTVWMRFPALLRDGYPHST</sequence>
<dbReference type="PANTHER" id="PTHR35526:SF3">
    <property type="entry name" value="ANTI-SIGMA-F FACTOR RSBW"/>
    <property type="match status" value="1"/>
</dbReference>
<proteinExistence type="predicted"/>
<keyword evidence="5" id="KW-1185">Reference proteome</keyword>
<keyword evidence="1" id="KW-0723">Serine/threonine-protein kinase</keyword>
<dbReference type="InterPro" id="IPR003594">
    <property type="entry name" value="HATPase_dom"/>
</dbReference>
<feature type="domain" description="Histidine kinase/HSP90-like ATPase" evidence="3">
    <location>
        <begin position="113"/>
        <end position="223"/>
    </location>
</feature>
<evidence type="ECO:0000256" key="1">
    <source>
        <dbReference type="ARBA" id="ARBA00022527"/>
    </source>
</evidence>
<gene>
    <name evidence="4" type="ORF">DPM19_06050</name>
</gene>
<keyword evidence="1" id="KW-0418">Kinase</keyword>
<keyword evidence="1" id="KW-0808">Transferase</keyword>
<dbReference type="SUPFAM" id="SSF55874">
    <property type="entry name" value="ATPase domain of HSP90 chaperone/DNA topoisomerase II/histidine kinase"/>
    <property type="match status" value="1"/>
</dbReference>
<feature type="region of interest" description="Disordered" evidence="2">
    <location>
        <begin position="1"/>
        <end position="92"/>
    </location>
</feature>